<evidence type="ECO:0000313" key="1">
    <source>
        <dbReference type="EMBL" id="KUL99385.1"/>
    </source>
</evidence>
<organism evidence="1 2">
    <name type="scientific">Fusobacterium nucleatum subsp. nucleatum</name>
    <dbReference type="NCBI Taxonomy" id="76856"/>
    <lineage>
        <taxon>Bacteria</taxon>
        <taxon>Fusobacteriati</taxon>
        <taxon>Fusobacteriota</taxon>
        <taxon>Fusobacteriia</taxon>
        <taxon>Fusobacteriales</taxon>
        <taxon>Fusobacteriaceae</taxon>
        <taxon>Fusobacterium</taxon>
    </lineage>
</organism>
<reference evidence="1 2" key="1">
    <citation type="submission" date="2015-10" db="EMBL/GenBank/DDBJ databases">
        <authorList>
            <person name="Gilbert D.G."/>
        </authorList>
    </citation>
    <scope>NUCLEOTIDE SEQUENCE [LARGE SCALE GENOMIC DNA]</scope>
    <source>
        <strain evidence="1 2">ChDC F311</strain>
    </source>
</reference>
<evidence type="ECO:0000313" key="2">
    <source>
        <dbReference type="Proteomes" id="UP000054800"/>
    </source>
</evidence>
<protein>
    <submittedName>
        <fullName evidence="1">Uncharacterized protein</fullName>
    </submittedName>
</protein>
<dbReference type="EMBL" id="LMVH01000001">
    <property type="protein sequence ID" value="KUL99385.1"/>
    <property type="molecule type" value="Genomic_DNA"/>
</dbReference>
<sequence length="94" mass="11257">MFPNILDNAIVYFYTQKGDYGSVFYDNGKIECIHYLAICSYDNKEYYLFHCNNKFEVIADYLFDSIEECKDMASKCKKDIVWVEQLENYSRIVR</sequence>
<gene>
    <name evidence="1" type="ORF">RO03_07685</name>
</gene>
<accession>A0A0M3UWY0</accession>
<dbReference type="Proteomes" id="UP000054800">
    <property type="component" value="Unassembled WGS sequence"/>
</dbReference>
<proteinExistence type="predicted"/>
<dbReference type="OrthoDB" id="2452999at2"/>
<comment type="caution">
    <text evidence="1">The sequence shown here is derived from an EMBL/GenBank/DDBJ whole genome shotgun (WGS) entry which is preliminary data.</text>
</comment>
<dbReference type="PATRIC" id="fig|76856.3.peg.1088"/>
<name>A0A0M3UWY0_FUSNC</name>
<dbReference type="RefSeq" id="WP_023041646.1">
    <property type="nucleotide sequence ID" value="NZ_CP056014.1"/>
</dbReference>
<dbReference type="AlphaFoldDB" id="A0A0M3UWY0"/>